<gene>
    <name evidence="2" type="ORF">DX927_15080</name>
</gene>
<feature type="transmembrane region" description="Helical" evidence="1">
    <location>
        <begin position="12"/>
        <end position="40"/>
    </location>
</feature>
<sequence length="79" mass="9059">MHAVRKYFQAEIYIPFGLVEFMIVTGLMSLGAVCFSLLCLKRAHIQSVGACFKRLFQFSLKIIVLGVYRFSKSIPIHFQ</sequence>
<evidence type="ECO:0000256" key="1">
    <source>
        <dbReference type="SAM" id="Phobius"/>
    </source>
</evidence>
<organism evidence="2 3">
    <name type="scientific">Bacillus swezeyi</name>
    <dbReference type="NCBI Taxonomy" id="1925020"/>
    <lineage>
        <taxon>Bacteria</taxon>
        <taxon>Bacillati</taxon>
        <taxon>Bacillota</taxon>
        <taxon>Bacilli</taxon>
        <taxon>Bacillales</taxon>
        <taxon>Bacillaceae</taxon>
        <taxon>Bacillus</taxon>
    </lineage>
</organism>
<evidence type="ECO:0000313" key="2">
    <source>
        <dbReference type="EMBL" id="KAA6452019.1"/>
    </source>
</evidence>
<dbReference type="Proteomes" id="UP000324326">
    <property type="component" value="Unassembled WGS sequence"/>
</dbReference>
<proteinExistence type="predicted"/>
<evidence type="ECO:0000313" key="3">
    <source>
        <dbReference type="Proteomes" id="UP000324326"/>
    </source>
</evidence>
<dbReference type="EMBL" id="QSND01000002">
    <property type="protein sequence ID" value="KAA6452019.1"/>
    <property type="molecule type" value="Genomic_DNA"/>
</dbReference>
<comment type="caution">
    <text evidence="2">The sequence shown here is derived from an EMBL/GenBank/DDBJ whole genome shotgun (WGS) entry which is preliminary data.</text>
</comment>
<keyword evidence="1" id="KW-1133">Transmembrane helix</keyword>
<dbReference type="AlphaFoldDB" id="A0A5M8RVX4"/>
<keyword evidence="1" id="KW-0472">Membrane</keyword>
<reference evidence="2 3" key="1">
    <citation type="submission" date="2018-08" db="EMBL/GenBank/DDBJ databases">
        <title>Bacillus phenotypic plasticity.</title>
        <authorList>
            <person name="Hurtado E."/>
        </authorList>
    </citation>
    <scope>NUCLEOTIDE SEQUENCE [LARGE SCALE GENOMIC DNA]</scope>
    <source>
        <strain evidence="2 3">427</strain>
    </source>
</reference>
<name>A0A5M8RVX4_9BACI</name>
<accession>A0A5M8RVX4</accession>
<protein>
    <submittedName>
        <fullName evidence="2">Uncharacterized protein</fullName>
    </submittedName>
</protein>
<keyword evidence="1" id="KW-0812">Transmembrane</keyword>